<comment type="similarity">
    <text evidence="2">Belongs to the bacterial solute-binding protein SsuA/TauA family.</text>
</comment>
<gene>
    <name evidence="6" type="ORF">BXY45_12139</name>
</gene>
<dbReference type="SMART" id="SM00062">
    <property type="entry name" value="PBPb"/>
    <property type="match status" value="1"/>
</dbReference>
<comment type="subcellular location">
    <subcellularLocation>
        <location evidence="1">Periplasm</location>
    </subcellularLocation>
</comment>
<proteinExistence type="inferred from homology"/>
<accession>A0A316A0V9</accession>
<evidence type="ECO:0000256" key="4">
    <source>
        <dbReference type="SAM" id="SignalP"/>
    </source>
</evidence>
<organism evidence="6 7">
    <name type="scientific">Quadrisphaera granulorum</name>
    <dbReference type="NCBI Taxonomy" id="317664"/>
    <lineage>
        <taxon>Bacteria</taxon>
        <taxon>Bacillati</taxon>
        <taxon>Actinomycetota</taxon>
        <taxon>Actinomycetes</taxon>
        <taxon>Kineosporiales</taxon>
        <taxon>Kineosporiaceae</taxon>
        <taxon>Quadrisphaera</taxon>
    </lineage>
</organism>
<comment type="caution">
    <text evidence="6">The sequence shown here is derived from an EMBL/GenBank/DDBJ whole genome shotgun (WGS) entry which is preliminary data.</text>
</comment>
<feature type="chain" id="PRO_5016407443" evidence="4">
    <location>
        <begin position="39"/>
        <end position="341"/>
    </location>
</feature>
<sequence length="341" mass="34916">MPEVQSAVTKGPPMMKRLSRLALLAAAALALSACTDSAAPTAAAPSGSGSATGEVRQVRVAALPIAETGALWAAIDAGIFTKHNLDVEVVPAQGGAQAIPALLSGDIQFAIGQPFGPFRADLQNLGIVMIGDYADSNTEGPDVNAVVAPAGSGITGPADLAGKRVSVNSLGAAGDVTIMKAVQDAGGDPASIQFVEVAFPDAPAQLDAGSIDAAWVPDPFMSKVIAAGGTKVVSPYQATIPGLPVLTNITTQKTLDQDPQLVADYSAAMEEALTWAADNEPAVRDAIATNLKIPADAAAGITLPTFRWQLDTQNLQKLADTAVEFTVLDKAPDFDRLVKQQ</sequence>
<dbReference type="InterPro" id="IPR015168">
    <property type="entry name" value="SsuA/THI5"/>
</dbReference>
<evidence type="ECO:0000256" key="2">
    <source>
        <dbReference type="ARBA" id="ARBA00010742"/>
    </source>
</evidence>
<evidence type="ECO:0000256" key="1">
    <source>
        <dbReference type="ARBA" id="ARBA00004418"/>
    </source>
</evidence>
<keyword evidence="3 4" id="KW-0732">Signal</keyword>
<evidence type="ECO:0000313" key="6">
    <source>
        <dbReference type="EMBL" id="PWJ51162.1"/>
    </source>
</evidence>
<dbReference type="Pfam" id="PF09084">
    <property type="entry name" value="NMT1"/>
    <property type="match status" value="1"/>
</dbReference>
<dbReference type="InterPro" id="IPR001638">
    <property type="entry name" value="Solute-binding_3/MltF_N"/>
</dbReference>
<evidence type="ECO:0000313" key="7">
    <source>
        <dbReference type="Proteomes" id="UP000245469"/>
    </source>
</evidence>
<name>A0A316A0V9_9ACTN</name>
<dbReference type="GO" id="GO:0042597">
    <property type="term" value="C:periplasmic space"/>
    <property type="evidence" value="ECO:0007669"/>
    <property type="project" value="UniProtKB-SubCell"/>
</dbReference>
<feature type="domain" description="Solute-binding protein family 3/N-terminal" evidence="5">
    <location>
        <begin position="57"/>
        <end position="279"/>
    </location>
</feature>
<dbReference type="AlphaFoldDB" id="A0A316A0V9"/>
<dbReference type="PANTHER" id="PTHR30024">
    <property type="entry name" value="ALIPHATIC SULFONATES-BINDING PROTEIN-RELATED"/>
    <property type="match status" value="1"/>
</dbReference>
<protein>
    <submittedName>
        <fullName evidence="6">NitT/TauT family transport system substrate-binding protein</fullName>
    </submittedName>
</protein>
<dbReference type="SUPFAM" id="SSF53850">
    <property type="entry name" value="Periplasmic binding protein-like II"/>
    <property type="match status" value="1"/>
</dbReference>
<dbReference type="Gene3D" id="3.40.190.10">
    <property type="entry name" value="Periplasmic binding protein-like II"/>
    <property type="match status" value="2"/>
</dbReference>
<dbReference type="Proteomes" id="UP000245469">
    <property type="component" value="Unassembled WGS sequence"/>
</dbReference>
<keyword evidence="7" id="KW-1185">Reference proteome</keyword>
<dbReference type="EMBL" id="QGDQ01000021">
    <property type="protein sequence ID" value="PWJ51162.1"/>
    <property type="molecule type" value="Genomic_DNA"/>
</dbReference>
<evidence type="ECO:0000259" key="5">
    <source>
        <dbReference type="SMART" id="SM00062"/>
    </source>
</evidence>
<evidence type="ECO:0000256" key="3">
    <source>
        <dbReference type="ARBA" id="ARBA00022729"/>
    </source>
</evidence>
<feature type="signal peptide" evidence="4">
    <location>
        <begin position="1"/>
        <end position="38"/>
    </location>
</feature>
<reference evidence="6 7" key="1">
    <citation type="submission" date="2018-03" db="EMBL/GenBank/DDBJ databases">
        <title>Genomic Encyclopedia of Archaeal and Bacterial Type Strains, Phase II (KMG-II): from individual species to whole genera.</title>
        <authorList>
            <person name="Goeker M."/>
        </authorList>
    </citation>
    <scope>NUCLEOTIDE SEQUENCE [LARGE SCALE GENOMIC DNA]</scope>
    <source>
        <strain evidence="6 7">DSM 44889</strain>
    </source>
</reference>
<dbReference type="PANTHER" id="PTHR30024:SF47">
    <property type="entry name" value="TAURINE-BINDING PERIPLASMIC PROTEIN"/>
    <property type="match status" value="1"/>
</dbReference>